<dbReference type="InterPro" id="IPR017972">
    <property type="entry name" value="Cyt_P450_CS"/>
</dbReference>
<dbReference type="FunFam" id="1.10.630.10:FF:000006">
    <property type="entry name" value="Cytochrome P450 302a1, mitochondrial"/>
    <property type="match status" value="2"/>
</dbReference>
<dbReference type="InterPro" id="IPR036396">
    <property type="entry name" value="Cyt_P450_sf"/>
</dbReference>
<dbReference type="PRINTS" id="PR00385">
    <property type="entry name" value="P450"/>
</dbReference>
<dbReference type="InParanoid" id="A0A6P7GB48"/>
<dbReference type="PANTHER" id="PTHR24279:SF120">
    <property type="entry name" value="CYTOCHROME P450"/>
    <property type="match status" value="1"/>
</dbReference>
<dbReference type="PROSITE" id="PS00086">
    <property type="entry name" value="CYTOCHROME_P450"/>
    <property type="match status" value="2"/>
</dbReference>
<dbReference type="InterPro" id="IPR001128">
    <property type="entry name" value="Cyt_P450"/>
</dbReference>
<dbReference type="Pfam" id="PF00067">
    <property type="entry name" value="p450"/>
    <property type="match status" value="2"/>
</dbReference>
<reference evidence="8" key="1">
    <citation type="submission" date="2025-08" db="UniProtKB">
        <authorList>
            <consortium name="RefSeq"/>
        </authorList>
    </citation>
    <scope>IDENTIFICATION</scope>
</reference>
<keyword evidence="6" id="KW-0408">Iron</keyword>
<dbReference type="GO" id="GO:0020037">
    <property type="term" value="F:heme binding"/>
    <property type="evidence" value="ECO:0007669"/>
    <property type="project" value="InterPro"/>
</dbReference>
<name>A0A6P7GB48_DIAVI</name>
<evidence type="ECO:0000256" key="2">
    <source>
        <dbReference type="ARBA" id="ARBA00010617"/>
    </source>
</evidence>
<dbReference type="GO" id="GO:0005506">
    <property type="term" value="F:iron ion binding"/>
    <property type="evidence" value="ECO:0007669"/>
    <property type="project" value="InterPro"/>
</dbReference>
<proteinExistence type="inferred from homology"/>
<dbReference type="InterPro" id="IPR002401">
    <property type="entry name" value="Cyt_P450_E_grp-I"/>
</dbReference>
<evidence type="ECO:0000313" key="8">
    <source>
        <dbReference type="RefSeq" id="XP_028146541.1"/>
    </source>
</evidence>
<dbReference type="Gene3D" id="1.10.630.10">
    <property type="entry name" value="Cytochrome P450"/>
    <property type="match status" value="2"/>
</dbReference>
<comment type="similarity">
    <text evidence="2">Belongs to the cytochrome P450 family.</text>
</comment>
<gene>
    <name evidence="8" type="primary">LOC114340029</name>
</gene>
<dbReference type="GO" id="GO:0004497">
    <property type="term" value="F:monooxygenase activity"/>
    <property type="evidence" value="ECO:0007669"/>
    <property type="project" value="UniProtKB-KW"/>
</dbReference>
<accession>A0A6P7GB48</accession>
<dbReference type="CDD" id="cd11054">
    <property type="entry name" value="CYP24A1-like"/>
    <property type="match status" value="2"/>
</dbReference>
<dbReference type="SUPFAM" id="SSF48264">
    <property type="entry name" value="Cytochrome P450"/>
    <property type="match status" value="2"/>
</dbReference>
<keyword evidence="5" id="KW-0560">Oxidoreductase</keyword>
<protein>
    <submittedName>
        <fullName evidence="8">Probable cytochrome P450 12a5, mitochondrial</fullName>
    </submittedName>
</protein>
<keyword evidence="4" id="KW-0479">Metal-binding</keyword>
<evidence type="ECO:0000256" key="5">
    <source>
        <dbReference type="ARBA" id="ARBA00023002"/>
    </source>
</evidence>
<dbReference type="FunCoup" id="A0A6P7GB48">
    <property type="interactions" value="111"/>
</dbReference>
<dbReference type="AlphaFoldDB" id="A0A6P7GB48"/>
<evidence type="ECO:0000256" key="3">
    <source>
        <dbReference type="ARBA" id="ARBA00022617"/>
    </source>
</evidence>
<dbReference type="PANTHER" id="PTHR24279">
    <property type="entry name" value="CYTOCHROME P450"/>
    <property type="match status" value="1"/>
</dbReference>
<keyword evidence="7" id="KW-0503">Monooxygenase</keyword>
<keyword evidence="3" id="KW-0349">Heme</keyword>
<evidence type="ECO:0000256" key="4">
    <source>
        <dbReference type="ARBA" id="ARBA00022723"/>
    </source>
</evidence>
<dbReference type="RefSeq" id="XP_028146541.1">
    <property type="nucleotide sequence ID" value="XM_028290740.1"/>
</dbReference>
<sequence length="1030" mass="118773">MLLKRALRLNFAILQSVKYSTATNRENYYKNLVAAHNDDTNPVGWEKAKPFESIPGPKPLPVLGNMWRFFPGAELYNINTAKMLLMFQERYGDVVHLGGIWGRRAKVFLYNPDDMADLFRNTGPFPSRLTFDYILYHRTKLRKHVFKGYVGLALSQGEDWYKLRTIVNPILMPPNKIQQYTTRLDTVAKDLIKLTKYRMKTAGTNQTPADFEKDLYKWALDSVSVITLNRQVGALETHIDKTSDLYQFVLSVLKIFEQIHYLELMPPYWKYLPSRRLKEFNENFEFSMSLISKFVDEALAEFKNVNIPDDELGVLQRLAKVNKQTAYLMTIDLITAGVDATGKTLGTALYLLAKNPEKQSILREEVLKYLPEKNSVLTAEKLSEMQYLKATLKESNRMAPVAIGGLRTTTKNMVLGGYQVPKGTDINPMHFYASALIDKNFKDPAKFMPERWLRSVSNEYSAKNAHPFAYMPFGHGARSCIGRRFAVMEVEVAIANIIRHFELSWDHLDMRFEARFLYGIVDPLTLTLKEIKCSDDAFPEGWENAKPFKSMPGPKPLPVLGNMWRFFPGQELHGLKTDELLLKFQQGYGDVVHFGGIWGRRDKVFLYNPDDMEYLFRNTGPFPSRMLMDCMYYYRKTVRKDLHKGNNIGLAFTNGEEWYKLRTIVNPILMQPKTVQQYTTRMDSAAKDLMKLIRYRMKSEGTNQTPADFENDLYKWALDSISIIALNRKLGALDTNTDKNSDLYKFVVCIMRMFELIFYLEYMPPYWKYFPSKELNEFCEKLDFINSVIIKMIDEALATFKNQNVPDDELGVLQRLTKVNKETAFIMTMDMLTAGVDTTGKTLGAVLYFLAKNPEKQSTLREEVLKYLPEKDSVLTADKLSEMQYLKAVLKESSRIAPVAISGLRTTSKNMIVGGYQVPKGIDVISMHFYASTMIDKNFKEPSRFMPERWLRSVSNEYSAKNAHPFAYMPFGHGARSCIGRRFATLEVEVAVANMIRNFELSWDHPDMRFEAKFLYGLADPLKLTLKELK</sequence>
<dbReference type="InterPro" id="IPR050479">
    <property type="entry name" value="CYP11_CYP27_families"/>
</dbReference>
<evidence type="ECO:0000256" key="7">
    <source>
        <dbReference type="ARBA" id="ARBA00023033"/>
    </source>
</evidence>
<dbReference type="GO" id="GO:0016705">
    <property type="term" value="F:oxidoreductase activity, acting on paired donors, with incorporation or reduction of molecular oxygen"/>
    <property type="evidence" value="ECO:0007669"/>
    <property type="project" value="InterPro"/>
</dbReference>
<dbReference type="PRINTS" id="PR00463">
    <property type="entry name" value="EP450I"/>
</dbReference>
<organism evidence="8">
    <name type="scientific">Diabrotica virgifera virgifera</name>
    <name type="common">western corn rootworm</name>
    <dbReference type="NCBI Taxonomy" id="50390"/>
    <lineage>
        <taxon>Eukaryota</taxon>
        <taxon>Metazoa</taxon>
        <taxon>Ecdysozoa</taxon>
        <taxon>Arthropoda</taxon>
        <taxon>Hexapoda</taxon>
        <taxon>Insecta</taxon>
        <taxon>Pterygota</taxon>
        <taxon>Neoptera</taxon>
        <taxon>Endopterygota</taxon>
        <taxon>Coleoptera</taxon>
        <taxon>Polyphaga</taxon>
        <taxon>Cucujiformia</taxon>
        <taxon>Chrysomeloidea</taxon>
        <taxon>Chrysomelidae</taxon>
        <taxon>Galerucinae</taxon>
        <taxon>Diabroticina</taxon>
        <taxon>Diabroticites</taxon>
        <taxon>Diabrotica</taxon>
    </lineage>
</organism>
<evidence type="ECO:0000256" key="1">
    <source>
        <dbReference type="ARBA" id="ARBA00001971"/>
    </source>
</evidence>
<comment type="cofactor">
    <cofactor evidence="1">
        <name>heme</name>
        <dbReference type="ChEBI" id="CHEBI:30413"/>
    </cofactor>
</comment>
<evidence type="ECO:0000256" key="6">
    <source>
        <dbReference type="ARBA" id="ARBA00023004"/>
    </source>
</evidence>